<evidence type="ECO:0000256" key="5">
    <source>
        <dbReference type="ARBA" id="ARBA00022837"/>
    </source>
</evidence>
<comment type="catalytic activity">
    <reaction evidence="7">
        <text>Hydrolysis of proteins with broad specificity for peptide bonds, and a preference for a large uncharged residue in P1. Hydrolyzes peptide amides.</text>
        <dbReference type="EC" id="3.4.21.62"/>
    </reaction>
</comment>
<keyword evidence="2 9" id="KW-0479">Metal-binding</keyword>
<feature type="binding site" evidence="9">
    <location>
        <position position="539"/>
    </location>
    <ligand>
        <name>Ca(2+)</name>
        <dbReference type="ChEBI" id="CHEBI:29108"/>
    </ligand>
</feature>
<dbReference type="SUPFAM" id="SSF52743">
    <property type="entry name" value="Subtilisin-like"/>
    <property type="match status" value="1"/>
</dbReference>
<dbReference type="SUPFAM" id="SSF54897">
    <property type="entry name" value="Protease propeptides/inhibitors"/>
    <property type="match status" value="1"/>
</dbReference>
<reference evidence="12 13" key="1">
    <citation type="journal article" date="2014" name="Genome Biol. Evol.">
        <title>The secreted proteins of Achlya hypogyna and Thraustotheca clavata identify the ancestral oomycete secretome and reveal gene acquisitions by horizontal gene transfer.</title>
        <authorList>
            <person name="Misner I."/>
            <person name="Blouin N."/>
            <person name="Leonard G."/>
            <person name="Richards T.A."/>
            <person name="Lane C.E."/>
        </authorList>
    </citation>
    <scope>NUCLEOTIDE SEQUENCE [LARGE SCALE GENOMIC DNA]</scope>
    <source>
        <strain evidence="12 13">ATCC 48635</strain>
    </source>
</reference>
<feature type="binding site" evidence="9">
    <location>
        <position position="513"/>
    </location>
    <ligand>
        <name>Ca(2+)</name>
        <dbReference type="ChEBI" id="CHEBI:29108"/>
    </ligand>
</feature>
<keyword evidence="13" id="KW-1185">Reference proteome</keyword>
<dbReference type="Pfam" id="PF09286">
    <property type="entry name" value="Pro-kuma_activ"/>
    <property type="match status" value="1"/>
</dbReference>
<dbReference type="InterPro" id="IPR000209">
    <property type="entry name" value="Peptidase_S8/S53_dom"/>
</dbReference>
<dbReference type="PROSITE" id="PS51695">
    <property type="entry name" value="SEDOLISIN"/>
    <property type="match status" value="1"/>
</dbReference>
<dbReference type="Proteomes" id="UP000243579">
    <property type="component" value="Unassembled WGS sequence"/>
</dbReference>
<comment type="cofactor">
    <cofactor evidence="9">
        <name>Ca(2+)</name>
        <dbReference type="ChEBI" id="CHEBI:29108"/>
    </cofactor>
    <text evidence="9">Binds 1 Ca(2+) ion per subunit.</text>
</comment>
<keyword evidence="5 9" id="KW-0106">Calcium</keyword>
<evidence type="ECO:0000256" key="4">
    <source>
        <dbReference type="ARBA" id="ARBA00022825"/>
    </source>
</evidence>
<dbReference type="AlphaFoldDB" id="A0A1V9YQL8"/>
<evidence type="ECO:0000256" key="9">
    <source>
        <dbReference type="PROSITE-ProRule" id="PRU01032"/>
    </source>
</evidence>
<evidence type="ECO:0000256" key="1">
    <source>
        <dbReference type="ARBA" id="ARBA00022670"/>
    </source>
</evidence>
<keyword evidence="10" id="KW-0732">Signal</keyword>
<dbReference type="InterPro" id="IPR030400">
    <property type="entry name" value="Sedolisin_dom"/>
</dbReference>
<evidence type="ECO:0000256" key="10">
    <source>
        <dbReference type="SAM" id="SignalP"/>
    </source>
</evidence>
<comment type="caution">
    <text evidence="12">The sequence shown here is derived from an EMBL/GenBank/DDBJ whole genome shotgun (WGS) entry which is preliminary data.</text>
</comment>
<evidence type="ECO:0000313" key="12">
    <source>
        <dbReference type="EMBL" id="OQR87903.1"/>
    </source>
</evidence>
<name>A0A1V9YQL8_ACHHY</name>
<evidence type="ECO:0000259" key="11">
    <source>
        <dbReference type="PROSITE" id="PS51695"/>
    </source>
</evidence>
<dbReference type="PANTHER" id="PTHR14218">
    <property type="entry name" value="PROTEASE S8 TRIPEPTIDYL PEPTIDASE I CLN2"/>
    <property type="match status" value="1"/>
</dbReference>
<feature type="binding site" evidence="9">
    <location>
        <position position="512"/>
    </location>
    <ligand>
        <name>Ca(2+)</name>
        <dbReference type="ChEBI" id="CHEBI:29108"/>
    </ligand>
</feature>
<dbReference type="EC" id="3.4.21.62" evidence="8"/>
<keyword evidence="6" id="KW-0865">Zymogen</keyword>
<accession>A0A1V9YQL8</accession>
<dbReference type="EMBL" id="JNBR01001420">
    <property type="protein sequence ID" value="OQR87903.1"/>
    <property type="molecule type" value="Genomic_DNA"/>
</dbReference>
<evidence type="ECO:0000256" key="8">
    <source>
        <dbReference type="ARBA" id="ARBA00023619"/>
    </source>
</evidence>
<dbReference type="InterPro" id="IPR036852">
    <property type="entry name" value="Peptidase_S8/S53_dom_sf"/>
</dbReference>
<dbReference type="GO" id="GO:0008240">
    <property type="term" value="F:tripeptidyl-peptidase activity"/>
    <property type="evidence" value="ECO:0007669"/>
    <property type="project" value="TreeGrafter"/>
</dbReference>
<proteinExistence type="predicted"/>
<dbReference type="CDD" id="cd11377">
    <property type="entry name" value="Pro-peptidase_S53"/>
    <property type="match status" value="1"/>
</dbReference>
<organism evidence="12 13">
    <name type="scientific">Achlya hypogyna</name>
    <name type="common">Oomycete</name>
    <name type="synonym">Protoachlya hypogyna</name>
    <dbReference type="NCBI Taxonomy" id="1202772"/>
    <lineage>
        <taxon>Eukaryota</taxon>
        <taxon>Sar</taxon>
        <taxon>Stramenopiles</taxon>
        <taxon>Oomycota</taxon>
        <taxon>Saprolegniomycetes</taxon>
        <taxon>Saprolegniales</taxon>
        <taxon>Achlyaceae</taxon>
        <taxon>Achlya</taxon>
    </lineage>
</organism>
<feature type="chain" id="PRO_5010739933" description="subtilisin" evidence="10">
    <location>
        <begin position="18"/>
        <end position="566"/>
    </location>
</feature>
<evidence type="ECO:0000256" key="7">
    <source>
        <dbReference type="ARBA" id="ARBA00023529"/>
    </source>
</evidence>
<evidence type="ECO:0000256" key="6">
    <source>
        <dbReference type="ARBA" id="ARBA00023145"/>
    </source>
</evidence>
<dbReference type="InterPro" id="IPR050819">
    <property type="entry name" value="Tripeptidyl-peptidase_I"/>
</dbReference>
<evidence type="ECO:0000256" key="3">
    <source>
        <dbReference type="ARBA" id="ARBA00022801"/>
    </source>
</evidence>
<dbReference type="GO" id="GO:0006508">
    <property type="term" value="P:proteolysis"/>
    <property type="evidence" value="ECO:0007669"/>
    <property type="project" value="UniProtKB-KW"/>
</dbReference>
<dbReference type="InterPro" id="IPR015366">
    <property type="entry name" value="S53_propep"/>
</dbReference>
<keyword evidence="3 9" id="KW-0378">Hydrolase</keyword>
<feature type="active site" description="Charge relay system" evidence="9">
    <location>
        <position position="467"/>
    </location>
</feature>
<dbReference type="Pfam" id="PF00082">
    <property type="entry name" value="Peptidase_S8"/>
    <property type="match status" value="1"/>
</dbReference>
<sequence length="566" mass="61388">MRLRCLVYALLAAAVSATPTTWRRLERASHEESMELRIHLQPAQDLAAQLTAVADIASPTYGRYLESVDSIGHPTEEATAAMRALLQRYNPDVSLAGETWRVVMPVADVEVMFQTQVHSYGLQSRRVLRATGDYSIPNCVAPHVLVVDGLSHLPRSLTGRTRAVRRRLQSSNPMDTAVTIEKIQQQYRLPADLDSSIDGNSMVIGTFLNETYLESDIDSYMGFNRQMPLVAKPSQKSCMGGGRSGTATSEASLDVQLLAGLTRNNDTTVLCYNELRLPNEPARDDNQEPFLQFMKDVNALEKAPSVVSISYADDECALPPAYRDAIDLEFIKAGLRGTTIVVASGDNGVVGSRFLEDFGVKFCTKYQPSYPSSSPYIVSVGATTVVGGREVAVSIRSGGAITTGGGFSSYAPRPSYQAKVVDEYKGRHTLDVARFNSSGRAYPDVAAIGHNVQLFINGFNTMCDGTSASAPIVGAVISHMNKHRLQRGLPRLGFVNPYLYKLYEACPFVFNDVVNGENACGALNQPCCANGFAAGLGWDPIGGLGSINYEAFAQNMEKCEALMKAS</sequence>
<keyword evidence="1 9" id="KW-0645">Protease</keyword>
<evidence type="ECO:0000313" key="13">
    <source>
        <dbReference type="Proteomes" id="UP000243579"/>
    </source>
</evidence>
<dbReference type="OrthoDB" id="2919105at2759"/>
<gene>
    <name evidence="12" type="ORF">ACHHYP_07940</name>
</gene>
<feature type="active site" description="Charge relay system" evidence="9">
    <location>
        <position position="250"/>
    </location>
</feature>
<feature type="signal peptide" evidence="10">
    <location>
        <begin position="1"/>
        <end position="17"/>
    </location>
</feature>
<dbReference type="STRING" id="1202772.A0A1V9YQL8"/>
<keyword evidence="4 9" id="KW-0720">Serine protease</keyword>
<dbReference type="GO" id="GO:0046872">
    <property type="term" value="F:metal ion binding"/>
    <property type="evidence" value="ECO:0007669"/>
    <property type="project" value="UniProtKB-UniRule"/>
</dbReference>
<dbReference type="Gene3D" id="3.40.50.200">
    <property type="entry name" value="Peptidase S8/S53 domain"/>
    <property type="match status" value="1"/>
</dbReference>
<dbReference type="PANTHER" id="PTHR14218:SF15">
    <property type="entry name" value="TRIPEPTIDYL-PEPTIDASE 1"/>
    <property type="match status" value="1"/>
</dbReference>
<feature type="domain" description="Peptidase S53" evidence="11">
    <location>
        <begin position="177"/>
        <end position="559"/>
    </location>
</feature>
<protein>
    <recommendedName>
        <fullName evidence="8">subtilisin</fullName>
        <ecNumber evidence="8">3.4.21.62</ecNumber>
    </recommendedName>
</protein>
<evidence type="ECO:0000256" key="2">
    <source>
        <dbReference type="ARBA" id="ARBA00022723"/>
    </source>
</evidence>
<feature type="active site" description="Charge relay system" evidence="9">
    <location>
        <position position="254"/>
    </location>
</feature>
<dbReference type="SMART" id="SM00944">
    <property type="entry name" value="Pro-kuma_activ"/>
    <property type="match status" value="1"/>
</dbReference>
<dbReference type="CDD" id="cd04056">
    <property type="entry name" value="Peptidases_S53"/>
    <property type="match status" value="1"/>
</dbReference>
<dbReference type="GO" id="GO:0004252">
    <property type="term" value="F:serine-type endopeptidase activity"/>
    <property type="evidence" value="ECO:0007669"/>
    <property type="project" value="UniProtKB-UniRule"/>
</dbReference>
<feature type="binding site" evidence="9">
    <location>
        <position position="537"/>
    </location>
    <ligand>
        <name>Ca(2+)</name>
        <dbReference type="ChEBI" id="CHEBI:29108"/>
    </ligand>
</feature>